<name>A0AAV8X3J6_9CUCU</name>
<dbReference type="InterPro" id="IPR016024">
    <property type="entry name" value="ARM-type_fold"/>
</dbReference>
<evidence type="ECO:0000313" key="2">
    <source>
        <dbReference type="EMBL" id="KAJ8932531.1"/>
    </source>
</evidence>
<dbReference type="AlphaFoldDB" id="A0AAV8X3J6"/>
<protein>
    <submittedName>
        <fullName evidence="2">Uncharacterized protein</fullName>
    </submittedName>
</protein>
<evidence type="ECO:0000313" key="3">
    <source>
        <dbReference type="Proteomes" id="UP001162162"/>
    </source>
</evidence>
<proteinExistence type="predicted"/>
<evidence type="ECO:0000256" key="1">
    <source>
        <dbReference type="SAM" id="MobiDB-lite"/>
    </source>
</evidence>
<organism evidence="2 3">
    <name type="scientific">Aromia moschata</name>
    <dbReference type="NCBI Taxonomy" id="1265417"/>
    <lineage>
        <taxon>Eukaryota</taxon>
        <taxon>Metazoa</taxon>
        <taxon>Ecdysozoa</taxon>
        <taxon>Arthropoda</taxon>
        <taxon>Hexapoda</taxon>
        <taxon>Insecta</taxon>
        <taxon>Pterygota</taxon>
        <taxon>Neoptera</taxon>
        <taxon>Endopterygota</taxon>
        <taxon>Coleoptera</taxon>
        <taxon>Polyphaga</taxon>
        <taxon>Cucujiformia</taxon>
        <taxon>Chrysomeloidea</taxon>
        <taxon>Cerambycidae</taxon>
        <taxon>Cerambycinae</taxon>
        <taxon>Callichromatini</taxon>
        <taxon>Aromia</taxon>
    </lineage>
</organism>
<keyword evidence="3" id="KW-1185">Reference proteome</keyword>
<reference evidence="2" key="1">
    <citation type="journal article" date="2023" name="Insect Mol. Biol.">
        <title>Genome sequencing provides insights into the evolution of gene families encoding plant cell wall-degrading enzymes in longhorned beetles.</title>
        <authorList>
            <person name="Shin N.R."/>
            <person name="Okamura Y."/>
            <person name="Kirsch R."/>
            <person name="Pauchet Y."/>
        </authorList>
    </citation>
    <scope>NUCLEOTIDE SEQUENCE</scope>
    <source>
        <strain evidence="2">AMC_N1</strain>
    </source>
</reference>
<feature type="region of interest" description="Disordered" evidence="1">
    <location>
        <begin position="37"/>
        <end position="91"/>
    </location>
</feature>
<dbReference type="Proteomes" id="UP001162162">
    <property type="component" value="Unassembled WGS sequence"/>
</dbReference>
<feature type="compositionally biased region" description="Low complexity" evidence="1">
    <location>
        <begin position="79"/>
        <end position="91"/>
    </location>
</feature>
<dbReference type="SUPFAM" id="SSF48371">
    <property type="entry name" value="ARM repeat"/>
    <property type="match status" value="1"/>
</dbReference>
<comment type="caution">
    <text evidence="2">The sequence shown here is derived from an EMBL/GenBank/DDBJ whole genome shotgun (WGS) entry which is preliminary data.</text>
</comment>
<gene>
    <name evidence="2" type="ORF">NQ318_000648</name>
</gene>
<dbReference type="EMBL" id="JAPWTK010001436">
    <property type="protein sequence ID" value="KAJ8932531.1"/>
    <property type="molecule type" value="Genomic_DNA"/>
</dbReference>
<feature type="compositionally biased region" description="Low complexity" evidence="1">
    <location>
        <begin position="57"/>
        <end position="69"/>
    </location>
</feature>
<accession>A0AAV8X3J6</accession>
<sequence>MKRMTWEEILVHPFVKGHVLISKSTVCNPLTRPLSANTLQAKEQQRKDSVKNKHFKSNSSKSSEPNDLSHMSDHKKSSASKNSKTSQNSSNFEAGLNEKLNFIEDNHPIETDEWIVFFAKEVIDGDMTSLTQPSQTNIIVSPLRNSNANSKVLSFVARLLSIPFVVKGTSEDTLFQIKKVYLEVKLVPNLVYSSKLLLRGYREDTPFGASPSPVNSPVPSKECYRALSELTEEDFQALEYMFLLVSHLVHLDDRFLIQFCDAIVVLTQKKRVRIVCDVIAVLTHVLRKCPENSEIIEKILFNGSNNSEEKQINFVDLLRHSSLLLKERACYFLLFIGKKLPENTVGMIWSNDIRETLEALMYDSIDTVRNAAEVTVIELKSKEYYLKS</sequence>